<protein>
    <submittedName>
        <fullName evidence="1">Uncharacterized protein</fullName>
    </submittedName>
</protein>
<comment type="caution">
    <text evidence="1">The sequence shown here is derived from an EMBL/GenBank/DDBJ whole genome shotgun (WGS) entry which is preliminary data.</text>
</comment>
<gene>
    <name evidence="1" type="ORF">M8818_006687</name>
</gene>
<proteinExistence type="predicted"/>
<evidence type="ECO:0000313" key="2">
    <source>
        <dbReference type="Proteomes" id="UP001320706"/>
    </source>
</evidence>
<reference evidence="1" key="1">
    <citation type="submission" date="2024-02" db="EMBL/GenBank/DDBJ databases">
        <title>Metagenome Assembled Genome of Zalaria obscura JY119.</title>
        <authorList>
            <person name="Vighnesh L."/>
            <person name="Jagadeeshwari U."/>
            <person name="Venkata Ramana C."/>
            <person name="Sasikala C."/>
        </authorList>
    </citation>
    <scope>NUCLEOTIDE SEQUENCE</scope>
    <source>
        <strain evidence="1">JY119</strain>
    </source>
</reference>
<keyword evidence="2" id="KW-1185">Reference proteome</keyword>
<evidence type="ECO:0000313" key="1">
    <source>
        <dbReference type="EMBL" id="KAK8196522.1"/>
    </source>
</evidence>
<organism evidence="1 2">
    <name type="scientific">Zalaria obscura</name>
    <dbReference type="NCBI Taxonomy" id="2024903"/>
    <lineage>
        <taxon>Eukaryota</taxon>
        <taxon>Fungi</taxon>
        <taxon>Dikarya</taxon>
        <taxon>Ascomycota</taxon>
        <taxon>Pezizomycotina</taxon>
        <taxon>Dothideomycetes</taxon>
        <taxon>Dothideomycetidae</taxon>
        <taxon>Dothideales</taxon>
        <taxon>Zalariaceae</taxon>
        <taxon>Zalaria</taxon>
    </lineage>
</organism>
<accession>A0ACC3S6I9</accession>
<name>A0ACC3S6I9_9PEZI</name>
<dbReference type="Proteomes" id="UP001320706">
    <property type="component" value="Unassembled WGS sequence"/>
</dbReference>
<dbReference type="EMBL" id="JAMKPW020000041">
    <property type="protein sequence ID" value="KAK8196522.1"/>
    <property type="molecule type" value="Genomic_DNA"/>
</dbReference>
<sequence>MQDYLVRLAQKHETFRKPELQALAEAEGVEMEIVEYHDESPFMIVRLPSPEDAAKLIRRSILTMSIFEIWGIGTSHESMHASVKTQSAHLWPQYATASFSFTIDSFQGSLPSAQKTALMESFAYLPLTGPIVMKNPAIQLWILEEYSLGSASPKRVAMGRLIAHSGRRTVDKYDLKKRRYISTTSMDSELALITANLALAGPGKLCYDPFTGTGSFPIACAHFGATVLGSDIDGRSIRGKRGRNVVANFEQYNLLPRYLDGFVSDLTNTPLRPSRYLDALVCDPPYGVREGLKVLGSARTDLQAKQPVILSDGVAAHLKPDYIPPKRAYSFEAMMDDILDFGYAMLVDGGRLAMWMPTANDEDIALAIPTHPGLELVAVCVQQFNKWARRLLTYRRVEEGRVDAGAVERRRATREVREGTTADELNQFRRKFFQGFREQDEAAGPATPS</sequence>